<feature type="compositionally biased region" description="Polar residues" evidence="1">
    <location>
        <begin position="1313"/>
        <end position="1331"/>
    </location>
</feature>
<feature type="region of interest" description="Disordered" evidence="1">
    <location>
        <begin position="1777"/>
        <end position="1800"/>
    </location>
</feature>
<feature type="region of interest" description="Disordered" evidence="1">
    <location>
        <begin position="1248"/>
        <end position="1346"/>
    </location>
</feature>
<dbReference type="PANTHER" id="PTHR31267:SF7">
    <property type="entry name" value="DENTIN SIALOPHOSPHOPROTEIN-LIKE PROTEIN"/>
    <property type="match status" value="1"/>
</dbReference>
<evidence type="ECO:0000313" key="3">
    <source>
        <dbReference type="Proteomes" id="UP000501690"/>
    </source>
</evidence>
<feature type="region of interest" description="Disordered" evidence="1">
    <location>
        <begin position="1526"/>
        <end position="1599"/>
    </location>
</feature>
<dbReference type="PANTHER" id="PTHR31267">
    <property type="entry name" value="DENTIN SIALOPHOSPHOPROTEIN-LIKE PROTEIN"/>
    <property type="match status" value="1"/>
</dbReference>
<feature type="region of interest" description="Disordered" evidence="1">
    <location>
        <begin position="1387"/>
        <end position="1420"/>
    </location>
</feature>
<dbReference type="EMBL" id="CP039355">
    <property type="protein sequence ID" value="QCE13998.1"/>
    <property type="molecule type" value="Genomic_DNA"/>
</dbReference>
<feature type="region of interest" description="Disordered" evidence="1">
    <location>
        <begin position="56"/>
        <end position="79"/>
    </location>
</feature>
<keyword evidence="3" id="KW-1185">Reference proteome</keyword>
<sequence>MPGNEVGDRVHNFFGQENLSQGQYHSQAVDGNWPGLSNNLWAGSQRPIGGPFISNLKNFNQQQSDPEQGDTSSPHLRHGLNLSQTSFRHESGRNLLRNQQSTVNGYIQGQQVFQTRQNEANILVMETESDWHSLSRGIPVLESQGSGLELYKKNLARNDATESPVNFDFFGGQQQMTGRHGAMLQPLPRQQSGITEMHLLQQQAVFNQMHELQRQQQFHQIEAKQQNSMTPTSSISKQAVGSHSASLSGIPINETSNLIWQPEVLPTNANWLQHGASPILHGASNGLMLSPEQGQALRLMGLSPNQGDQSLYGVPISGSRGTPNLYSHVQADKPAAPQLSIPHQYSHVHGDKPALQHISAGDNSFSPHQYAAFSDQINTNDGTSVSRPDLQGKSMFGSTSSGISSGLNMENLQQMNSEQRIVPMQDFHGRQELAGSVEMSQDKMLVQTPTSQNVATLDPTEEKILFGSDDSLWDGFGRNSGAFNMLDSTDSFSGFPSIQSGSWSALMQSAVAESSSGDIGKQEESSGLSFQNTGRSYGNERPSTIDGSKGQSVWTDNNVPSAPNINSRPFLRPDDVNRPNASETYSGVSGFHQSGSDTLHEQHNRLPSNSSRSMPQFLERGKWLDCSPQQKQIAEGGHIYGNAANSSGFEKNQQTILSGNGSGDPFNKSNGWDIMKSPPFDRSSNFKVHENENSLQPHHEKAVHEEMGQVPAIWEPDSDANSSLCAENLWAGLSMPGNEVGDRVHNFFGQENLSQGQYHSQAVDGNWPGLSNNLWAGSQRPIGGPFISNLKNFNQQQSDPEQGDTSSPHLRHGLNLSQTSFRHESGRNLLRNQQSTVNGYIQGQQVFQTRQNEANILVMETESDWHSLSRGIPVLESQGSGLELYKKNLARNDATESPVNFDFFGGQQQMTGRHGAMLQPLPRQQSGITEMHLLQQQAVFNQMHELQRQQQFHQIEAKQQNSMTPTSSISKQAVGSHSASLSGIPINETSNLIWQPEVLPTNANWLQHGASPILHGASNGLMLSPEQGQALRLMGLSPNQGDQSLYGVPISGSRGTPNLYSHVQADKPAAPQLSIPHQYSHVHGDKPALQHISAGDNSFSPHQYAAFSDQINTNDGTSVSRPDLQGKSMFGSTSSGISSGLNMENLQQMNSEQRIVPMQDFHGRQELAGSVEMSQDKMLVQTPTSQNVATLDPTEEKILFGSDDSLWDGFGRNSGAFNMLDSTDSFSGFPSIQSGSWSALMQSAVAESSSGDIGKQEESSGLSFQNTGRSYGNERPSTIDGSKGQSVWTDNNVPSAPNINSRPFLRPDDVNRPNASETYSGVSGFHQSGSDTLHEQHNRLPSNSSRSMPQFLERGKWLDCSPQQKQIAEGGHIYGNAANSSGFEKNQQTILSGNGSGDPFNKSNGWDIMKSPPFDRSSNFKVHENENSLQPHHEKAVHEEMGQVPAIWEPDSDANSSVGMEHVKSAGNMQVCGEDFGTNGIAGLPSSGTPWFSQHINKQLPNVDVWRDAESAGSYRRNEISGKYKHHMDKNPLVLESSKNGKVDGETHDLEDSNKKEKSADSLGSNPSHPRAGGMRENSSFDGNDLHSPKLSGQGNRRPLVTRKFQYHPMGDLGVEVEPYGNKRAINSQPMAHQPFGGLKGQDQSYLGQSNYGHSDRNYNEINKGDSISLDKNASKSILPGQMPKKITSFDRSVGNYASQKIISPSKNILDVWLSGPVKGRGIARNTSFSNCHLFFRGPETESSDASVAHHQQNQSLLSQGFGLQLAPPTQRLPVVSSRSSIEKDHTAPHMSETRDKDETWLGTNQTFTSRDPSHGELRSNISSTQGNIFDKASQYDVLGSIPQAFTSGFPFSRVHSQNQSLANFGGQVANTQSANVTFTASMNHTDEYCEKAQTSQSELAPAQDMSQLNGIDQDHPRDPGNQILTAEAATQSSVTFSASQQGTVSKVTHNAWTCFSSKQHPNASRFLSPPQQINDREMITGSQNPGDDGFEKDGNDVTDTGPCAAYSNSSGVNLLKEISVQQTLPENDVTAEEAAGASHLKEPAGKHTFDATQPSPGATPRDIEAFGRSLRANIVLNNNISLLDQVQPTRNTEADPSNRDVKRLKVSDNVVDEQLVDSNRGQQLLHGYDSVVKDGTGNNSMLSPNPNMLSFPTKPFDGQDTNASSQEEIGYGKKAEVADSNKATSVKSDYSLVNPQMAPSWFERYGTYKNGKMLPMYNVQKITAAKIMDQPFIVPNQSIEQTQNVSDSLISNPRESSMSLSVASKPVDSQLSTPASEPELLFVRPKKRKSATSEFIPWHKEILEGSERLRDISESELDWARSANRLIEKVEDSVEVVEDLSAVVKSKRRLVLTTQLMQQLLGPPPASVLIADVKLHHESMVYSVARLALGEACSSISWSRCDTLLAPGSKNLLHEKSKSSDKIDQYILKVTDFVGRTRKLEDDILRLNNKASILDLRLECQDLERYSVINRFAKFHGRGQNDGAEASSSDANTNAQKSFPLKYVTAVPLPRNLPDRGKNGILDCLINRRRL</sequence>
<feature type="compositionally biased region" description="Basic and acidic residues" evidence="1">
    <location>
        <begin position="2040"/>
        <end position="2050"/>
    </location>
</feature>
<feature type="compositionally biased region" description="Polar residues" evidence="1">
    <location>
        <begin position="525"/>
        <end position="567"/>
    </location>
</feature>
<feature type="region of interest" description="Disordered" evidence="1">
    <location>
        <begin position="653"/>
        <end position="686"/>
    </location>
</feature>
<feature type="compositionally biased region" description="Polar residues" evidence="1">
    <location>
        <begin position="579"/>
        <end position="597"/>
    </location>
</feature>
<feature type="compositionally biased region" description="Polar residues" evidence="1">
    <location>
        <begin position="56"/>
        <end position="74"/>
    </location>
</feature>
<protein>
    <submittedName>
        <fullName evidence="2">Uncharacterized protein</fullName>
    </submittedName>
</protein>
<feature type="compositionally biased region" description="Basic and acidic residues" evidence="1">
    <location>
        <begin position="1539"/>
        <end position="1560"/>
    </location>
</feature>
<gene>
    <name evidence="2" type="ORF">DEO72_LG11g996</name>
</gene>
<feature type="compositionally biased region" description="Polar residues" evidence="1">
    <location>
        <begin position="793"/>
        <end position="808"/>
    </location>
</feature>
<name>A0A4D6NKW0_VIGUN</name>
<feature type="region of interest" description="Disordered" evidence="1">
    <location>
        <begin position="514"/>
        <end position="612"/>
    </location>
</feature>
<proteinExistence type="predicted"/>
<feature type="region of interest" description="Disordered" evidence="1">
    <location>
        <begin position="2029"/>
        <end position="2059"/>
    </location>
</feature>
<organism evidence="2 3">
    <name type="scientific">Vigna unguiculata</name>
    <name type="common">Cowpea</name>
    <dbReference type="NCBI Taxonomy" id="3917"/>
    <lineage>
        <taxon>Eukaryota</taxon>
        <taxon>Viridiplantae</taxon>
        <taxon>Streptophyta</taxon>
        <taxon>Embryophyta</taxon>
        <taxon>Tracheophyta</taxon>
        <taxon>Spermatophyta</taxon>
        <taxon>Magnoliopsida</taxon>
        <taxon>eudicotyledons</taxon>
        <taxon>Gunneridae</taxon>
        <taxon>Pentapetalae</taxon>
        <taxon>rosids</taxon>
        <taxon>fabids</taxon>
        <taxon>Fabales</taxon>
        <taxon>Fabaceae</taxon>
        <taxon>Papilionoideae</taxon>
        <taxon>50 kb inversion clade</taxon>
        <taxon>NPAAA clade</taxon>
        <taxon>indigoferoid/millettioid clade</taxon>
        <taxon>Phaseoleae</taxon>
        <taxon>Vigna</taxon>
    </lineage>
</organism>
<feature type="compositionally biased region" description="Basic and acidic residues" evidence="1">
    <location>
        <begin position="1781"/>
        <end position="1800"/>
    </location>
</feature>
<evidence type="ECO:0000313" key="2">
    <source>
        <dbReference type="EMBL" id="QCE13998.1"/>
    </source>
</evidence>
<accession>A0A4D6NKW0</accession>
<dbReference type="Proteomes" id="UP000501690">
    <property type="component" value="Linkage Group LG11"/>
</dbReference>
<evidence type="ECO:0000256" key="1">
    <source>
        <dbReference type="SAM" id="MobiDB-lite"/>
    </source>
</evidence>
<feature type="compositionally biased region" description="Polar residues" evidence="1">
    <location>
        <begin position="1259"/>
        <end position="1301"/>
    </location>
</feature>
<feature type="region of interest" description="Disordered" evidence="1">
    <location>
        <begin position="793"/>
        <end position="813"/>
    </location>
</feature>
<reference evidence="2 3" key="1">
    <citation type="submission" date="2019-04" db="EMBL/GenBank/DDBJ databases">
        <title>An improved genome assembly and genetic linkage map for asparagus bean, Vigna unguiculata ssp. sesquipedialis.</title>
        <authorList>
            <person name="Xia Q."/>
            <person name="Zhang R."/>
            <person name="Dong Y."/>
        </authorList>
    </citation>
    <scope>NUCLEOTIDE SEQUENCE [LARGE SCALE GENOMIC DNA]</scope>
    <source>
        <tissue evidence="2">Leaf</tissue>
    </source>
</reference>